<feature type="compositionally biased region" description="Low complexity" evidence="1">
    <location>
        <begin position="721"/>
        <end position="735"/>
    </location>
</feature>
<proteinExistence type="predicted"/>
<evidence type="ECO:0000313" key="3">
    <source>
        <dbReference type="Proteomes" id="UP000722791"/>
    </source>
</evidence>
<feature type="region of interest" description="Disordered" evidence="1">
    <location>
        <begin position="181"/>
        <end position="219"/>
    </location>
</feature>
<feature type="non-terminal residue" evidence="2">
    <location>
        <position position="1"/>
    </location>
</feature>
<dbReference type="Proteomes" id="UP000722791">
    <property type="component" value="Unassembled WGS sequence"/>
</dbReference>
<reference evidence="2" key="1">
    <citation type="journal article" date="2021" name="Proc. Natl. Acad. Sci. U.S.A.">
        <title>Three genomes in the algal genus Volvox reveal the fate of a haploid sex-determining region after a transition to homothallism.</title>
        <authorList>
            <person name="Yamamoto K."/>
            <person name="Hamaji T."/>
            <person name="Kawai-Toyooka H."/>
            <person name="Matsuzaki R."/>
            <person name="Takahashi F."/>
            <person name="Nishimura Y."/>
            <person name="Kawachi M."/>
            <person name="Noguchi H."/>
            <person name="Minakuchi Y."/>
            <person name="Umen J.G."/>
            <person name="Toyoda A."/>
            <person name="Nozaki H."/>
        </authorList>
    </citation>
    <scope>NUCLEOTIDE SEQUENCE</scope>
    <source>
        <strain evidence="2">NIES-3785</strain>
    </source>
</reference>
<feature type="compositionally biased region" description="Low complexity" evidence="1">
    <location>
        <begin position="299"/>
        <end position="312"/>
    </location>
</feature>
<feature type="region of interest" description="Disordered" evidence="1">
    <location>
        <begin position="243"/>
        <end position="319"/>
    </location>
</feature>
<evidence type="ECO:0000256" key="1">
    <source>
        <dbReference type="SAM" id="MobiDB-lite"/>
    </source>
</evidence>
<dbReference type="AlphaFoldDB" id="A0A8J4LVA8"/>
<dbReference type="EMBL" id="BNCQ01000039">
    <property type="protein sequence ID" value="GIM11548.1"/>
    <property type="molecule type" value="Genomic_DNA"/>
</dbReference>
<gene>
    <name evidence="2" type="ORF">Vretimale_15036</name>
</gene>
<protein>
    <submittedName>
        <fullName evidence="2">Uncharacterized protein</fullName>
    </submittedName>
</protein>
<evidence type="ECO:0000313" key="2">
    <source>
        <dbReference type="EMBL" id="GIM11548.1"/>
    </source>
</evidence>
<feature type="compositionally biased region" description="Basic and acidic residues" evidence="1">
    <location>
        <begin position="20"/>
        <end position="31"/>
    </location>
</feature>
<feature type="non-terminal residue" evidence="2">
    <location>
        <position position="764"/>
    </location>
</feature>
<feature type="compositionally biased region" description="Basic residues" evidence="1">
    <location>
        <begin position="32"/>
        <end position="44"/>
    </location>
</feature>
<organism evidence="2 3">
    <name type="scientific">Volvox reticuliferus</name>
    <dbReference type="NCBI Taxonomy" id="1737510"/>
    <lineage>
        <taxon>Eukaryota</taxon>
        <taxon>Viridiplantae</taxon>
        <taxon>Chlorophyta</taxon>
        <taxon>core chlorophytes</taxon>
        <taxon>Chlorophyceae</taxon>
        <taxon>CS clade</taxon>
        <taxon>Chlamydomonadales</taxon>
        <taxon>Volvocaceae</taxon>
        <taxon>Volvox</taxon>
    </lineage>
</organism>
<feature type="region of interest" description="Disordered" evidence="1">
    <location>
        <begin position="20"/>
        <end position="79"/>
    </location>
</feature>
<feature type="region of interest" description="Disordered" evidence="1">
    <location>
        <begin position="713"/>
        <end position="764"/>
    </location>
</feature>
<accession>A0A8J4LVA8</accession>
<sequence>LELPYAYNCYMELYDDLHQRDRPRSRSGDRRNRSRSSQHSRIRSVLRSLLLDSDQSDEDKGDIGPAQQPSAPPLISPTGPLLEVSVDTALLRDAAPAPGPAVTGPVLPCRVRHRSVRVSNTSFVAATPDISPLNDHDGIPATPTDELDLALASGALPPLGCHDLALAPDLQLFYQHVLQQRQETANQNPPSLPEQHQQPHKEEAENPAEGALPRQPSVQWNTLPEPQELQGAQNTSLLISKPLLGAPPFQQPPQPPKKSGNQQQSRDPAIPGRNALWTDTAAGAGPGGATSNDGAAAVSTRPRSASSRHSPPGNAPTLAIPAGIITTSVAGLHNMPARPQSPSLRTQSTSLNSIIGTSAPPGPSAVHVLVPERAPAAAISTGSGFTALTLIRSPMATGVATGRWAPVVDPDAGARSPALHAAVSPGRTAAAGIGPPPSLAPLAVALAQREPQLSPTRRRAAAGVAGQPASTHYPGLAFKACYPPPWGATAELAPGRCGSGEGVGEGDNDARQSRAQLNLSGKLNIYTEAPGGRGTGHFATRVTAVAMPAFQHMPAARALGVGPVGTNAATTPLPTAIHQASARCGNQGAVVGDQTPACQQVRGVCGAGRTAPPSSAKSTPFDDEMLAAIDSLERRVLNATAAIPAAGGTSTGLEVWVPRAGGATDWYAGIGAAPPLGGGAGAGVDPGESSATSGHVATAYAPVVTALELMQREQPQQDRTLAQQHHQPAQLQAMPQAPPQQLWPPQPQSVRPQLALHHQQQQQQ</sequence>
<name>A0A8J4LVA8_9CHLO</name>
<feature type="compositionally biased region" description="Pro residues" evidence="1">
    <location>
        <begin position="736"/>
        <end position="747"/>
    </location>
</feature>
<comment type="caution">
    <text evidence="2">The sequence shown here is derived from an EMBL/GenBank/DDBJ whole genome shotgun (WGS) entry which is preliminary data.</text>
</comment>